<organism evidence="1 2">
    <name type="scientific">Salvator merianae</name>
    <name type="common">Argentine black and white tegu</name>
    <name type="synonym">Tupinambis merianae</name>
    <dbReference type="NCBI Taxonomy" id="96440"/>
    <lineage>
        <taxon>Eukaryota</taxon>
        <taxon>Metazoa</taxon>
        <taxon>Chordata</taxon>
        <taxon>Craniata</taxon>
        <taxon>Vertebrata</taxon>
        <taxon>Euteleostomi</taxon>
        <taxon>Lepidosauria</taxon>
        <taxon>Squamata</taxon>
        <taxon>Bifurcata</taxon>
        <taxon>Unidentata</taxon>
        <taxon>Episquamata</taxon>
        <taxon>Laterata</taxon>
        <taxon>Teiioidea</taxon>
        <taxon>Teiidae</taxon>
        <taxon>Salvator</taxon>
    </lineage>
</organism>
<evidence type="ECO:0000313" key="1">
    <source>
        <dbReference type="Ensembl" id="ENSSMRP00000030172.1"/>
    </source>
</evidence>
<proteinExistence type="predicted"/>
<evidence type="ECO:0000313" key="2">
    <source>
        <dbReference type="Proteomes" id="UP000694421"/>
    </source>
</evidence>
<dbReference type="AlphaFoldDB" id="A0A8D0EED4"/>
<keyword evidence="2" id="KW-1185">Reference proteome</keyword>
<accession>A0A8D0EED4</accession>
<reference evidence="1" key="1">
    <citation type="submission" date="2025-08" db="UniProtKB">
        <authorList>
            <consortium name="Ensembl"/>
        </authorList>
    </citation>
    <scope>IDENTIFICATION</scope>
</reference>
<dbReference type="Proteomes" id="UP000694421">
    <property type="component" value="Unplaced"/>
</dbReference>
<reference evidence="1" key="2">
    <citation type="submission" date="2025-09" db="UniProtKB">
        <authorList>
            <consortium name="Ensembl"/>
        </authorList>
    </citation>
    <scope>IDENTIFICATION</scope>
</reference>
<name>A0A8D0EED4_SALMN</name>
<dbReference type="Ensembl" id="ENSSMRT00000035206.1">
    <property type="protein sequence ID" value="ENSSMRP00000030172.1"/>
    <property type="gene ID" value="ENSSMRG00000023145.1"/>
</dbReference>
<sequence length="89" mass="9807">MPRYCLQVGKTGRMPVKPFVGQSRAGQGFTPIFSLKVPRSTGGLDGPWPDPARLLLCCCEESDPLSWRCLKHSEQLLGFSPSSQLLDET</sequence>
<protein>
    <submittedName>
        <fullName evidence="1">Uncharacterized protein</fullName>
    </submittedName>
</protein>